<dbReference type="InterPro" id="IPR009721">
    <property type="entry name" value="O-acyltransferase_WSD1_C"/>
</dbReference>
<dbReference type="RefSeq" id="WP_139100646.1">
    <property type="nucleotide sequence ID" value="NZ_VDFW01000052.1"/>
</dbReference>
<dbReference type="GO" id="GO:0004144">
    <property type="term" value="F:diacylglycerol O-acyltransferase activity"/>
    <property type="evidence" value="ECO:0007669"/>
    <property type="project" value="UniProtKB-EC"/>
</dbReference>
<dbReference type="PANTHER" id="PTHR31650:SF1">
    <property type="entry name" value="WAX ESTER SYNTHASE_DIACYLGLYCEROL ACYLTRANSFERASE 4-RELATED"/>
    <property type="match status" value="1"/>
</dbReference>
<evidence type="ECO:0000256" key="1">
    <source>
        <dbReference type="ARBA" id="ARBA00004771"/>
    </source>
</evidence>
<name>A0A5C4LUY9_9PSEU</name>
<dbReference type="Pfam" id="PF03007">
    <property type="entry name" value="WS_DGAT_cat"/>
    <property type="match status" value="1"/>
</dbReference>
<evidence type="ECO:0000256" key="10">
    <source>
        <dbReference type="ARBA" id="ARBA00048109"/>
    </source>
</evidence>
<dbReference type="EC" id="2.3.1.20" evidence="4 11"/>
<keyword evidence="15" id="KW-1185">Reference proteome</keyword>
<dbReference type="GO" id="GO:0006071">
    <property type="term" value="P:glycerol metabolic process"/>
    <property type="evidence" value="ECO:0007669"/>
    <property type="project" value="UniProtKB-KW"/>
</dbReference>
<feature type="domain" description="O-acyltransferase WSD1 C-terminal" evidence="13">
    <location>
        <begin position="307"/>
        <end position="451"/>
    </location>
</feature>
<dbReference type="SUPFAM" id="SSF52777">
    <property type="entry name" value="CoA-dependent acyltransferases"/>
    <property type="match status" value="1"/>
</dbReference>
<evidence type="ECO:0000256" key="6">
    <source>
        <dbReference type="ARBA" id="ARBA00022679"/>
    </source>
</evidence>
<dbReference type="OrthoDB" id="9810950at2"/>
<gene>
    <name evidence="14" type="ORF">FG385_32525</name>
</gene>
<dbReference type="GO" id="GO:0005886">
    <property type="term" value="C:plasma membrane"/>
    <property type="evidence" value="ECO:0007669"/>
    <property type="project" value="TreeGrafter"/>
</dbReference>
<dbReference type="EMBL" id="VDFW01000052">
    <property type="protein sequence ID" value="TNC19340.1"/>
    <property type="molecule type" value="Genomic_DNA"/>
</dbReference>
<comment type="pathway">
    <text evidence="2">Lipid metabolism.</text>
</comment>
<protein>
    <recommendedName>
        <fullName evidence="4 11">Diacylglycerol O-acyltransferase</fullName>
        <ecNumber evidence="4 11">2.3.1.20</ecNumber>
    </recommendedName>
</protein>
<keyword evidence="7 11" id="KW-0319">Glycerol metabolism</keyword>
<evidence type="ECO:0000256" key="11">
    <source>
        <dbReference type="RuleBase" id="RU361241"/>
    </source>
</evidence>
<dbReference type="GO" id="GO:0071731">
    <property type="term" value="P:response to nitric oxide"/>
    <property type="evidence" value="ECO:0007669"/>
    <property type="project" value="TreeGrafter"/>
</dbReference>
<comment type="pathway">
    <text evidence="1 11">Glycerolipid metabolism; triacylglycerol biosynthesis.</text>
</comment>
<evidence type="ECO:0000256" key="2">
    <source>
        <dbReference type="ARBA" id="ARBA00005189"/>
    </source>
</evidence>
<keyword evidence="9 11" id="KW-0012">Acyltransferase</keyword>
<evidence type="ECO:0000313" key="15">
    <source>
        <dbReference type="Proteomes" id="UP000305546"/>
    </source>
</evidence>
<dbReference type="InterPro" id="IPR045034">
    <property type="entry name" value="O-acyltransferase_WSD1-like"/>
</dbReference>
<dbReference type="UniPathway" id="UPA00282"/>
<comment type="similarity">
    <text evidence="3 11">Belongs to the long-chain O-acyltransferase family.</text>
</comment>
<reference evidence="14 15" key="1">
    <citation type="submission" date="2019-06" db="EMBL/GenBank/DDBJ databases">
        <title>Amycolatopsis alkalitolerans sp. nov., isolated from Gastrodia elata Blume.</title>
        <authorList>
            <person name="Narsing Rao M.P."/>
            <person name="Li W.J."/>
        </authorList>
    </citation>
    <scope>NUCLEOTIDE SEQUENCE [LARGE SCALE GENOMIC DNA]</scope>
    <source>
        <strain evidence="14 15">SYSUP0005</strain>
    </source>
</reference>
<evidence type="ECO:0000256" key="3">
    <source>
        <dbReference type="ARBA" id="ARBA00009587"/>
    </source>
</evidence>
<dbReference type="GO" id="GO:0001666">
    <property type="term" value="P:response to hypoxia"/>
    <property type="evidence" value="ECO:0007669"/>
    <property type="project" value="TreeGrafter"/>
</dbReference>
<keyword evidence="5 11" id="KW-0444">Lipid biosynthesis</keyword>
<evidence type="ECO:0000313" key="14">
    <source>
        <dbReference type="EMBL" id="TNC19340.1"/>
    </source>
</evidence>
<accession>A0A5C4LUY9</accession>
<feature type="domain" description="O-acyltransferase WSD1-like N-terminal" evidence="12">
    <location>
        <begin position="4"/>
        <end position="266"/>
    </location>
</feature>
<dbReference type="InterPro" id="IPR004255">
    <property type="entry name" value="O-acyltransferase_WSD1_N"/>
</dbReference>
<dbReference type="Proteomes" id="UP000305546">
    <property type="component" value="Unassembled WGS sequence"/>
</dbReference>
<evidence type="ECO:0000259" key="12">
    <source>
        <dbReference type="Pfam" id="PF03007"/>
    </source>
</evidence>
<dbReference type="Pfam" id="PF06974">
    <property type="entry name" value="WS_DGAT_C"/>
    <property type="match status" value="1"/>
</dbReference>
<evidence type="ECO:0000256" key="7">
    <source>
        <dbReference type="ARBA" id="ARBA00022798"/>
    </source>
</evidence>
<dbReference type="AlphaFoldDB" id="A0A5C4LUY9"/>
<dbReference type="NCBIfam" id="TIGR02946">
    <property type="entry name" value="acyl_WS_DGAT"/>
    <property type="match status" value="1"/>
</dbReference>
<comment type="caution">
    <text evidence="14">The sequence shown here is derived from an EMBL/GenBank/DDBJ whole genome shotgun (WGS) entry which is preliminary data.</text>
</comment>
<dbReference type="InterPro" id="IPR014292">
    <property type="entry name" value="Acyl_transf_WS/DGAT"/>
</dbReference>
<dbReference type="GO" id="GO:0019432">
    <property type="term" value="P:triglyceride biosynthetic process"/>
    <property type="evidence" value="ECO:0007669"/>
    <property type="project" value="UniProtKB-UniPathway"/>
</dbReference>
<keyword evidence="6 11" id="KW-0808">Transferase</keyword>
<evidence type="ECO:0000256" key="4">
    <source>
        <dbReference type="ARBA" id="ARBA00013244"/>
    </source>
</evidence>
<keyword evidence="8 11" id="KW-0443">Lipid metabolism</keyword>
<comment type="catalytic activity">
    <reaction evidence="10 11">
        <text>an acyl-CoA + a 1,2-diacyl-sn-glycerol = a triacyl-sn-glycerol + CoA</text>
        <dbReference type="Rhea" id="RHEA:10868"/>
        <dbReference type="ChEBI" id="CHEBI:17815"/>
        <dbReference type="ChEBI" id="CHEBI:57287"/>
        <dbReference type="ChEBI" id="CHEBI:58342"/>
        <dbReference type="ChEBI" id="CHEBI:64615"/>
        <dbReference type="EC" id="2.3.1.20"/>
    </reaction>
</comment>
<dbReference type="PANTHER" id="PTHR31650">
    <property type="entry name" value="O-ACYLTRANSFERASE (WSD1-LIKE) FAMILY PROTEIN"/>
    <property type="match status" value="1"/>
</dbReference>
<proteinExistence type="inferred from homology"/>
<dbReference type="GO" id="GO:0051701">
    <property type="term" value="P:biological process involved in interaction with host"/>
    <property type="evidence" value="ECO:0007669"/>
    <property type="project" value="TreeGrafter"/>
</dbReference>
<sequence length="459" mass="48801">MEPLSALDAAFLEIEDEDPSAALAIASVAVAEGPPPPQEEFVAAYSALLPSIPRYRQRVRHVPLDLGPPLWVDDADFDPRRHFQRVAAAAPGDEAALCELVGMIMSERLDRGRPLWECWVIEGLENDRWAVVSKLHHCLADGVSGVTLHDLFFHDAPPAPAPQPPAEPEPSLLALLGMSLRQQLATGPFGELRTVARGLADPRTFARWASDAARGLAALASALIPVTPSSLSGPIGRRRHYELAQADLPTVAGIAKAFDATVNDVVLAAISGALREVLLDRGEEPAADSVRALVPVNVRSGPSALDNQVSLMLPLLPVDVADPALRLVSVHRRLAGLKDRKEAEAGAAVTTAAGHGPFAPVAWAIRAAAKLPQRNIVTVTTNVPGPRHKLSMLGREIVALHPYVPIALRLRTGVAILTYQDKLSFGITTDADSAPKTRLLAETIEHELAALAGAAAHRG</sequence>
<evidence type="ECO:0000256" key="8">
    <source>
        <dbReference type="ARBA" id="ARBA00023098"/>
    </source>
</evidence>
<evidence type="ECO:0000256" key="5">
    <source>
        <dbReference type="ARBA" id="ARBA00022516"/>
    </source>
</evidence>
<evidence type="ECO:0000256" key="9">
    <source>
        <dbReference type="ARBA" id="ARBA00023315"/>
    </source>
</evidence>
<evidence type="ECO:0000259" key="13">
    <source>
        <dbReference type="Pfam" id="PF06974"/>
    </source>
</evidence>
<organism evidence="14 15">
    <name type="scientific">Amycolatopsis alkalitolerans</name>
    <dbReference type="NCBI Taxonomy" id="2547244"/>
    <lineage>
        <taxon>Bacteria</taxon>
        <taxon>Bacillati</taxon>
        <taxon>Actinomycetota</taxon>
        <taxon>Actinomycetes</taxon>
        <taxon>Pseudonocardiales</taxon>
        <taxon>Pseudonocardiaceae</taxon>
        <taxon>Amycolatopsis</taxon>
    </lineage>
</organism>